<evidence type="ECO:0000256" key="3">
    <source>
        <dbReference type="ARBA" id="ARBA00022833"/>
    </source>
</evidence>
<dbReference type="PROSITE" id="PS50865">
    <property type="entry name" value="ZF_MYND_2"/>
    <property type="match status" value="1"/>
</dbReference>
<evidence type="ECO:0000256" key="2">
    <source>
        <dbReference type="ARBA" id="ARBA00022771"/>
    </source>
</evidence>
<keyword evidence="2 4" id="KW-0863">Zinc-finger</keyword>
<dbReference type="EMBL" id="JAGPXC010000002">
    <property type="protein sequence ID" value="KAH6658298.1"/>
    <property type="molecule type" value="Genomic_DNA"/>
</dbReference>
<dbReference type="PROSITE" id="PS01360">
    <property type="entry name" value="ZF_MYND_1"/>
    <property type="match status" value="1"/>
</dbReference>
<dbReference type="Proteomes" id="UP000758603">
    <property type="component" value="Unassembled WGS sequence"/>
</dbReference>
<evidence type="ECO:0000313" key="6">
    <source>
        <dbReference type="EMBL" id="KAH6658298.1"/>
    </source>
</evidence>
<dbReference type="Gene3D" id="6.10.140.2220">
    <property type="match status" value="1"/>
</dbReference>
<dbReference type="SUPFAM" id="SSF144232">
    <property type="entry name" value="HIT/MYND zinc finger-like"/>
    <property type="match status" value="1"/>
</dbReference>
<protein>
    <recommendedName>
        <fullName evidence="5">MYND-type domain-containing protein</fullName>
    </recommendedName>
</protein>
<gene>
    <name evidence="6" type="ORF">BKA67DRAFT_210524</name>
</gene>
<feature type="domain" description="MYND-type" evidence="5">
    <location>
        <begin position="32"/>
        <end position="68"/>
    </location>
</feature>
<reference evidence="6" key="1">
    <citation type="journal article" date="2021" name="Nat. Commun.">
        <title>Genetic determinants of endophytism in the Arabidopsis root mycobiome.</title>
        <authorList>
            <person name="Mesny F."/>
            <person name="Miyauchi S."/>
            <person name="Thiergart T."/>
            <person name="Pickel B."/>
            <person name="Atanasova L."/>
            <person name="Karlsson M."/>
            <person name="Huettel B."/>
            <person name="Barry K.W."/>
            <person name="Haridas S."/>
            <person name="Chen C."/>
            <person name="Bauer D."/>
            <person name="Andreopoulos W."/>
            <person name="Pangilinan J."/>
            <person name="LaButti K."/>
            <person name="Riley R."/>
            <person name="Lipzen A."/>
            <person name="Clum A."/>
            <person name="Drula E."/>
            <person name="Henrissat B."/>
            <person name="Kohler A."/>
            <person name="Grigoriev I.V."/>
            <person name="Martin F.M."/>
            <person name="Hacquard S."/>
        </authorList>
    </citation>
    <scope>NUCLEOTIDE SEQUENCE</scope>
    <source>
        <strain evidence="6">MPI-SDFR-AT-0073</strain>
    </source>
</reference>
<dbReference type="GO" id="GO:0008270">
    <property type="term" value="F:zinc ion binding"/>
    <property type="evidence" value="ECO:0007669"/>
    <property type="project" value="UniProtKB-KW"/>
</dbReference>
<evidence type="ECO:0000259" key="5">
    <source>
        <dbReference type="PROSITE" id="PS50865"/>
    </source>
</evidence>
<dbReference type="Pfam" id="PF01753">
    <property type="entry name" value="zf-MYND"/>
    <property type="match status" value="1"/>
</dbReference>
<comment type="caution">
    <text evidence="6">The sequence shown here is derived from an EMBL/GenBank/DDBJ whole genome shotgun (WGS) entry which is preliminary data.</text>
</comment>
<dbReference type="InterPro" id="IPR002893">
    <property type="entry name" value="Znf_MYND"/>
</dbReference>
<proteinExistence type="predicted"/>
<dbReference type="GeneID" id="70124380"/>
<dbReference type="AlphaFoldDB" id="A0A9P8UU69"/>
<accession>A0A9P8UU69</accession>
<evidence type="ECO:0000256" key="1">
    <source>
        <dbReference type="ARBA" id="ARBA00022723"/>
    </source>
</evidence>
<dbReference type="OrthoDB" id="437457at2759"/>
<evidence type="ECO:0000256" key="4">
    <source>
        <dbReference type="PROSITE-ProRule" id="PRU00134"/>
    </source>
</evidence>
<organism evidence="6 7">
    <name type="scientific">Truncatella angustata</name>
    <dbReference type="NCBI Taxonomy" id="152316"/>
    <lineage>
        <taxon>Eukaryota</taxon>
        <taxon>Fungi</taxon>
        <taxon>Dikarya</taxon>
        <taxon>Ascomycota</taxon>
        <taxon>Pezizomycotina</taxon>
        <taxon>Sordariomycetes</taxon>
        <taxon>Xylariomycetidae</taxon>
        <taxon>Amphisphaeriales</taxon>
        <taxon>Sporocadaceae</taxon>
        <taxon>Truncatella</taxon>
    </lineage>
</organism>
<dbReference type="RefSeq" id="XP_045962532.1">
    <property type="nucleotide sequence ID" value="XM_046095487.1"/>
</dbReference>
<evidence type="ECO:0000313" key="7">
    <source>
        <dbReference type="Proteomes" id="UP000758603"/>
    </source>
</evidence>
<keyword evidence="7" id="KW-1185">Reference proteome</keyword>
<sequence>MADKDANNSPDVANAKLLAGLPDEDNAVRSRCTYCDNPASSFCGRCRFARYCSAACQKKDFLFHKKLCSEYEKSYNSDKRPSPNHVRAIIFPANEFKPAFIWLRQVVVNNGHISFSDMGYLGDYAKDLLGMTELHNVLLDVGHGLLVISRSHNVLPEAPLNKCVMNIGKAGHM</sequence>
<keyword evidence="1" id="KW-0479">Metal-binding</keyword>
<name>A0A9P8UU69_9PEZI</name>
<keyword evidence="3" id="KW-0862">Zinc</keyword>